<evidence type="ECO:0000256" key="1">
    <source>
        <dbReference type="ARBA" id="ARBA00001561"/>
    </source>
</evidence>
<proteinExistence type="predicted"/>
<sequence length="255" mass="28082">MNISKKTKIAFAFLTMLFIANTYGQSGNFKVTLDAGHGGKDTGAKYFDNKEKDLTLAVTLKVGKLLEQNAGIELIYTRKTDEFIELRERAKIANRANSNLFVSIHCNANRSPTGNGSETYVMGMSRANMNLEVSKAENSVIFLEDNYEKTYKGFDPNNPGTLIGLQIVQESNLTSSIDLATKIQNNFSNTMSIKSRGIKQEPLWVLDATTMPGVLIEIGFISNKIDVSILESEDGQNTIAAAIANAIISYKNENF</sequence>
<dbReference type="Proteomes" id="UP000257136">
    <property type="component" value="Unassembled WGS sequence"/>
</dbReference>
<dbReference type="Pfam" id="PF01520">
    <property type="entry name" value="Amidase_3"/>
    <property type="match status" value="1"/>
</dbReference>
<dbReference type="SUPFAM" id="SSF53187">
    <property type="entry name" value="Zn-dependent exopeptidases"/>
    <property type="match status" value="1"/>
</dbReference>
<dbReference type="FunFam" id="3.40.630.40:FF:000005">
    <property type="entry name" value="N-acetylmuramoyl-L-alanine amidase (AmiA)"/>
    <property type="match status" value="1"/>
</dbReference>
<accession>A0A3E0DXK8</accession>
<feature type="domain" description="MurNAc-LAA" evidence="5">
    <location>
        <begin position="90"/>
        <end position="248"/>
    </location>
</feature>
<keyword evidence="7" id="KW-1185">Reference proteome</keyword>
<organism evidence="6 7">
    <name type="scientific">Flavobacterium aquicola</name>
    <dbReference type="NCBI Taxonomy" id="1682742"/>
    <lineage>
        <taxon>Bacteria</taxon>
        <taxon>Pseudomonadati</taxon>
        <taxon>Bacteroidota</taxon>
        <taxon>Flavobacteriia</taxon>
        <taxon>Flavobacteriales</taxon>
        <taxon>Flavobacteriaceae</taxon>
        <taxon>Flavobacterium</taxon>
    </lineage>
</organism>
<dbReference type="EMBL" id="QUNI01000018">
    <property type="protein sequence ID" value="REG90792.1"/>
    <property type="molecule type" value="Genomic_DNA"/>
</dbReference>
<gene>
    <name evidence="6" type="ORF">C8P67_1184</name>
</gene>
<dbReference type="RefSeq" id="WP_245980553.1">
    <property type="nucleotide sequence ID" value="NZ_QUNI01000018.1"/>
</dbReference>
<dbReference type="PANTHER" id="PTHR30404:SF0">
    <property type="entry name" value="N-ACETYLMURAMOYL-L-ALANINE AMIDASE AMIC"/>
    <property type="match status" value="1"/>
</dbReference>
<name>A0A3E0DXK8_9FLAO</name>
<dbReference type="GO" id="GO:0009253">
    <property type="term" value="P:peptidoglycan catabolic process"/>
    <property type="evidence" value="ECO:0007669"/>
    <property type="project" value="InterPro"/>
</dbReference>
<comment type="caution">
    <text evidence="6">The sequence shown here is derived from an EMBL/GenBank/DDBJ whole genome shotgun (WGS) entry which is preliminary data.</text>
</comment>
<evidence type="ECO:0000313" key="6">
    <source>
        <dbReference type="EMBL" id="REG90792.1"/>
    </source>
</evidence>
<dbReference type="GO" id="GO:0030288">
    <property type="term" value="C:outer membrane-bounded periplasmic space"/>
    <property type="evidence" value="ECO:0007669"/>
    <property type="project" value="TreeGrafter"/>
</dbReference>
<keyword evidence="4" id="KW-0732">Signal</keyword>
<dbReference type="EC" id="3.5.1.28" evidence="2"/>
<dbReference type="InterPro" id="IPR002508">
    <property type="entry name" value="MurNAc-LAA_cat"/>
</dbReference>
<comment type="catalytic activity">
    <reaction evidence="1">
        <text>Hydrolyzes the link between N-acetylmuramoyl residues and L-amino acid residues in certain cell-wall glycopeptides.</text>
        <dbReference type="EC" id="3.5.1.28"/>
    </reaction>
</comment>
<evidence type="ECO:0000313" key="7">
    <source>
        <dbReference type="Proteomes" id="UP000257136"/>
    </source>
</evidence>
<feature type="signal peptide" evidence="4">
    <location>
        <begin position="1"/>
        <end position="24"/>
    </location>
</feature>
<protein>
    <recommendedName>
        <fullName evidence="2">N-acetylmuramoyl-L-alanine amidase</fullName>
        <ecNumber evidence="2">3.5.1.28</ecNumber>
    </recommendedName>
</protein>
<dbReference type="GO" id="GO:0008745">
    <property type="term" value="F:N-acetylmuramoyl-L-alanine amidase activity"/>
    <property type="evidence" value="ECO:0007669"/>
    <property type="project" value="UniProtKB-EC"/>
</dbReference>
<evidence type="ECO:0000256" key="3">
    <source>
        <dbReference type="ARBA" id="ARBA00022801"/>
    </source>
</evidence>
<evidence type="ECO:0000256" key="2">
    <source>
        <dbReference type="ARBA" id="ARBA00011901"/>
    </source>
</evidence>
<dbReference type="Gene3D" id="3.40.630.40">
    <property type="entry name" value="Zn-dependent exopeptidases"/>
    <property type="match status" value="1"/>
</dbReference>
<dbReference type="PANTHER" id="PTHR30404">
    <property type="entry name" value="N-ACETYLMURAMOYL-L-ALANINE AMIDASE"/>
    <property type="match status" value="1"/>
</dbReference>
<keyword evidence="3" id="KW-0378">Hydrolase</keyword>
<dbReference type="SMART" id="SM00646">
    <property type="entry name" value="Ami_3"/>
    <property type="match status" value="1"/>
</dbReference>
<feature type="chain" id="PRO_5017806456" description="N-acetylmuramoyl-L-alanine amidase" evidence="4">
    <location>
        <begin position="25"/>
        <end position="255"/>
    </location>
</feature>
<reference evidence="6 7" key="1">
    <citation type="submission" date="2018-08" db="EMBL/GenBank/DDBJ databases">
        <title>Genomic Encyclopedia of Archaeal and Bacterial Type Strains, Phase II (KMG-II): from individual species to whole genera.</title>
        <authorList>
            <person name="Goeker M."/>
        </authorList>
    </citation>
    <scope>NUCLEOTIDE SEQUENCE [LARGE SCALE GENOMIC DNA]</scope>
    <source>
        <strain evidence="6 7">DSM 100880</strain>
    </source>
</reference>
<evidence type="ECO:0000259" key="5">
    <source>
        <dbReference type="SMART" id="SM00646"/>
    </source>
</evidence>
<evidence type="ECO:0000256" key="4">
    <source>
        <dbReference type="SAM" id="SignalP"/>
    </source>
</evidence>
<dbReference type="AlphaFoldDB" id="A0A3E0DXK8"/>
<dbReference type="InterPro" id="IPR050695">
    <property type="entry name" value="N-acetylmuramoyl_amidase_3"/>
</dbReference>
<dbReference type="CDD" id="cd02696">
    <property type="entry name" value="MurNAc-LAA"/>
    <property type="match status" value="1"/>
</dbReference>